<dbReference type="GO" id="GO:0030288">
    <property type="term" value="C:outer membrane-bounded periplasmic space"/>
    <property type="evidence" value="ECO:0007669"/>
    <property type="project" value="UniProtKB-ARBA"/>
</dbReference>
<dbReference type="PIRSF" id="PIRSF002741">
    <property type="entry name" value="MppA"/>
    <property type="match status" value="1"/>
</dbReference>
<name>A0A506U3S9_9HYPH</name>
<feature type="domain" description="Solute-binding protein family 5" evidence="5">
    <location>
        <begin position="98"/>
        <end position="448"/>
    </location>
</feature>
<dbReference type="PANTHER" id="PTHR30290">
    <property type="entry name" value="PERIPLASMIC BINDING COMPONENT OF ABC TRANSPORTER"/>
    <property type="match status" value="1"/>
</dbReference>
<evidence type="ECO:0000256" key="4">
    <source>
        <dbReference type="ARBA" id="ARBA00022729"/>
    </source>
</evidence>
<dbReference type="AlphaFoldDB" id="A0A506U3S9"/>
<evidence type="ECO:0000313" key="6">
    <source>
        <dbReference type="EMBL" id="TPW27951.1"/>
    </source>
</evidence>
<dbReference type="Gene3D" id="3.10.105.10">
    <property type="entry name" value="Dipeptide-binding Protein, Domain 3"/>
    <property type="match status" value="1"/>
</dbReference>
<dbReference type="InterPro" id="IPR000914">
    <property type="entry name" value="SBP_5_dom"/>
</dbReference>
<reference evidence="6 7" key="1">
    <citation type="submission" date="2019-06" db="EMBL/GenBank/DDBJ databases">
        <authorList>
            <person name="Li M."/>
        </authorList>
    </citation>
    <scope>NUCLEOTIDE SEQUENCE [LARGE SCALE GENOMIC DNA]</scope>
    <source>
        <strain evidence="6 7">BGMRC6574</strain>
    </source>
</reference>
<evidence type="ECO:0000256" key="3">
    <source>
        <dbReference type="ARBA" id="ARBA00022448"/>
    </source>
</evidence>
<dbReference type="OrthoDB" id="9803988at2"/>
<organism evidence="6 7">
    <name type="scientific">Pararhizobium mangrovi</name>
    <dbReference type="NCBI Taxonomy" id="2590452"/>
    <lineage>
        <taxon>Bacteria</taxon>
        <taxon>Pseudomonadati</taxon>
        <taxon>Pseudomonadota</taxon>
        <taxon>Alphaproteobacteria</taxon>
        <taxon>Hyphomicrobiales</taxon>
        <taxon>Rhizobiaceae</taxon>
        <taxon>Rhizobium/Agrobacterium group</taxon>
        <taxon>Pararhizobium</taxon>
    </lineage>
</organism>
<evidence type="ECO:0000313" key="7">
    <source>
        <dbReference type="Proteomes" id="UP000320314"/>
    </source>
</evidence>
<proteinExistence type="inferred from homology"/>
<dbReference type="RefSeq" id="WP_141166997.1">
    <property type="nucleotide sequence ID" value="NZ_VHLH01000018.1"/>
</dbReference>
<protein>
    <submittedName>
        <fullName evidence="6">Twin-arginine translocation signal domain-containing protein</fullName>
    </submittedName>
</protein>
<comment type="subcellular location">
    <subcellularLocation>
        <location evidence="1">Periplasm</location>
    </subcellularLocation>
</comment>
<dbReference type="GO" id="GO:0015833">
    <property type="term" value="P:peptide transport"/>
    <property type="evidence" value="ECO:0007669"/>
    <property type="project" value="TreeGrafter"/>
</dbReference>
<evidence type="ECO:0000256" key="1">
    <source>
        <dbReference type="ARBA" id="ARBA00004418"/>
    </source>
</evidence>
<evidence type="ECO:0000256" key="2">
    <source>
        <dbReference type="ARBA" id="ARBA00005695"/>
    </source>
</evidence>
<dbReference type="Gene3D" id="3.40.190.10">
    <property type="entry name" value="Periplasmic binding protein-like II"/>
    <property type="match status" value="1"/>
</dbReference>
<dbReference type="InterPro" id="IPR030678">
    <property type="entry name" value="Peptide/Ni-bd"/>
</dbReference>
<keyword evidence="7" id="KW-1185">Reference proteome</keyword>
<dbReference type="CDD" id="cd08503">
    <property type="entry name" value="PBP2_NikA_DppA_OppA_like_17"/>
    <property type="match status" value="1"/>
</dbReference>
<keyword evidence="3" id="KW-0813">Transport</keyword>
<comment type="similarity">
    <text evidence="2">Belongs to the bacterial solute-binding protein 5 family.</text>
</comment>
<dbReference type="Proteomes" id="UP000320314">
    <property type="component" value="Unassembled WGS sequence"/>
</dbReference>
<dbReference type="InterPro" id="IPR039424">
    <property type="entry name" value="SBP_5"/>
</dbReference>
<dbReference type="InterPro" id="IPR006311">
    <property type="entry name" value="TAT_signal"/>
</dbReference>
<dbReference type="PROSITE" id="PS51318">
    <property type="entry name" value="TAT"/>
    <property type="match status" value="1"/>
</dbReference>
<dbReference type="Pfam" id="PF00496">
    <property type="entry name" value="SBP_bac_5"/>
    <property type="match status" value="1"/>
</dbReference>
<dbReference type="EMBL" id="VHLH01000018">
    <property type="protein sequence ID" value="TPW27951.1"/>
    <property type="molecule type" value="Genomic_DNA"/>
</dbReference>
<dbReference type="NCBIfam" id="TIGR01409">
    <property type="entry name" value="TAT_signal_seq"/>
    <property type="match status" value="1"/>
</dbReference>
<dbReference type="GO" id="GO:1904680">
    <property type="term" value="F:peptide transmembrane transporter activity"/>
    <property type="evidence" value="ECO:0007669"/>
    <property type="project" value="TreeGrafter"/>
</dbReference>
<sequence length="530" mass="58454">MSNRELEYLSRRVASGGMSRRDFLGRAAALGVAAPFAGSLLTTAAQAAQPVSGGTLTAGIQAGQSTDSLDPASWTNQVPTIFGRCWGEQLVRLTPDGKPIPNLASEWSSNDDATVWSFKIRKDVQFHNGKTMKPEDVVATMERHSDAKSKSGALGIMQGIKSVKKDGENVVFTLKTANADLPFLLEDYHLVIQPNGGQDDPKAGIGTGPYKVAEHQPGIRNVGKKFENYWNKGEVGHAEEVVILVINDATARMSALQGGKVQIINRVEPKIVHLVERLPGVTIQNTQGKGFYPFNMFCNTKPFDNNDVRMALKLAVNREEMVKTILRGYGAVGNDYPINSAYPLSPEGIPQRTFDPDKAKHHIQKSGHDGPIVLRTSDVAFPGAVDAAQLYQQSCQQAGINLQIQRVPGDGYWSEVWNKEPFSASYWGGRPTQDQMYSVAYISSADWNDTRFFNDKFDKLIVQARGELDESKRKQMYHEAAMIMRDQGGLIAPMFNQFIAATNDKVDGWVKDPNQEFSNLSALIRCWVKS</sequence>
<evidence type="ECO:0000259" key="5">
    <source>
        <dbReference type="Pfam" id="PF00496"/>
    </source>
</evidence>
<accession>A0A506U3S9</accession>
<dbReference type="GO" id="GO:0043190">
    <property type="term" value="C:ATP-binding cassette (ABC) transporter complex"/>
    <property type="evidence" value="ECO:0007669"/>
    <property type="project" value="InterPro"/>
</dbReference>
<dbReference type="PANTHER" id="PTHR30290:SF10">
    <property type="entry name" value="PERIPLASMIC OLIGOPEPTIDE-BINDING PROTEIN-RELATED"/>
    <property type="match status" value="1"/>
</dbReference>
<gene>
    <name evidence="6" type="ORF">FJU11_10430</name>
</gene>
<keyword evidence="4" id="KW-0732">Signal</keyword>
<dbReference type="InterPro" id="IPR019546">
    <property type="entry name" value="TAT_signal_bac_arc"/>
</dbReference>
<dbReference type="SUPFAM" id="SSF53850">
    <property type="entry name" value="Periplasmic binding protein-like II"/>
    <property type="match status" value="1"/>
</dbReference>
<comment type="caution">
    <text evidence="6">The sequence shown here is derived from an EMBL/GenBank/DDBJ whole genome shotgun (WGS) entry which is preliminary data.</text>
</comment>